<evidence type="ECO:0000313" key="9">
    <source>
        <dbReference type="EMBL" id="QBZ53601.1"/>
    </source>
</evidence>
<feature type="domain" description="DUF3638" evidence="5">
    <location>
        <begin position="2187"/>
        <end position="2416"/>
    </location>
</feature>
<evidence type="ECO:0000256" key="2">
    <source>
        <dbReference type="ARBA" id="ARBA00047899"/>
    </source>
</evidence>
<dbReference type="PANTHER" id="PTHR38248:SF2">
    <property type="entry name" value="FUNK1 11"/>
    <property type="match status" value="1"/>
</dbReference>
<dbReference type="Proteomes" id="UP000294847">
    <property type="component" value="Chromosome 1"/>
</dbReference>
<feature type="region of interest" description="Disordered" evidence="4">
    <location>
        <begin position="959"/>
        <end position="1003"/>
    </location>
</feature>
<feature type="domain" description="DUF6606" evidence="8">
    <location>
        <begin position="57"/>
        <end position="310"/>
    </location>
</feature>
<evidence type="ECO:0000256" key="4">
    <source>
        <dbReference type="SAM" id="MobiDB-lite"/>
    </source>
</evidence>
<evidence type="ECO:0000259" key="8">
    <source>
        <dbReference type="Pfam" id="PF20255"/>
    </source>
</evidence>
<dbReference type="Pfam" id="PF12340">
    <property type="entry name" value="DUF3638"/>
    <property type="match status" value="1"/>
</dbReference>
<accession>A0A4P7MWL2</accession>
<evidence type="ECO:0000259" key="6">
    <source>
        <dbReference type="Pfam" id="PF12359"/>
    </source>
</evidence>
<dbReference type="EMBL" id="CP034204">
    <property type="protein sequence ID" value="QBZ53601.1"/>
    <property type="molecule type" value="Genomic_DNA"/>
</dbReference>
<dbReference type="EC" id="2.7.11.1" evidence="1"/>
<sequence length="4332" mass="487995">MAPNIDRSKPGTAGARAADIDPIVNAAATMTEGKREVPAQVKATKDNHILKSICFQFDHVFLPPITETPAGNPSTFTRDDLLHQLSICLEAFHNADSLPELKASIKMIDQMRQMYHGEGTLDADVAIKNIRSLRHGDSLAFHIRAQNAGLLLRRDGNVVIFESFELTPRRTDIVACKGHLVRTFPNIAIALDASIVTDDSFCKPFASLLSGLDIEPHPDNLGRESADPKMVTRMITGILGGSGGTKKEVRKIIKRTREEATMQGAEVWERSALWLFLRVSLQLTLGGLNPNREPSLYKSVMVYCMTQMLERALDHATEIPPYLIYCARCKIDRRIRKLKPPAGQFWLSPVFEVLKRAQELQDQQWSEIQQKEKPELAERSNIGVFDISDAKVLAGVSLHSLNTLNKYIVSGRQRPSGTASKVKASSEASANHEATVFLRLKSSLSQLPAVQVRPMNRGGIYDLAEVEAWVGTHLSQWTQTNIGKQSACDRICAFFDKYHKHAKHLYLGNPELESLMHLVMLELWVACDTIATSEFTFLSEHEIQLPAEVTSTLILPTRELLMRANTVEQYIADRKRQAKEDLTPFFGSCGNSDSFAVRFYDDSMKELSRFFARGKKLRLIRKNHDDEFAEAQRSQQEKLESMAKEYGDLKRLAAAPHKRQGAPNDWGHEDKASCDKACATCAHETMAGSLSIEVVEHALPADENKVKSILFWAQAPAILVRWADLYISLFVDALGAGQSAPVLPEVSYGELTDDGKSVSENKEYLGEDNQEDKRVRWLLASKFRPYAQHTVAVSKKSRLQLRSPRKCLKDFRKNVSIHISKLVNNDYKPIHGAINHICVMNGRQYEYFDKKSAVWTSAYTKATPKLPPMFSYARLSHMKELQPFISQWTHSSNEIIARQSNCPLKMGHRAFKAFGHLRAGIRVQLTNLLATLCESTLPIGNDETAYLFLQAVYEAGPMSDSSKIDQKKQGQVSMPPVEKKKEDGVASGSNNPKPDKPSFDSASSVAQYREAHHILIDESFAHELSTALQDCVERLKGSGEQSTAIFTLASLNARLLSLSDSETVQGQCLGALSQLRDIAKKAWLELDAKEANITAEGLQGGESAQSALRDRVFAMLLACNATFDIEHEALEDLLQAPEALETFIHCSAGIRQYLTKKLSTRRLKQLQVKRWERLSHRSLGLVMQAAEKHPDVLSKVVSYVYPGFQEFGTWRPKTEPGKAHILQISDLAGSSSKKLATLSFNLLSGEVLLDAQPLTFLPPDIVAHRNYKRLLCSWDARVGPSERRDFTHATSSTYFGYILHFSLMNAASKEAPNLRILAVRENNGPCFEYIPPDQLEDALPSNFIDAHFHWYNPQAAVLEFRPEAHRWTSAIGLWRAERQAKNDKWKVSQETQLLLNPRKSPLDVLVQQVTKIACGSKVCITLDTTTNMISIFVPSLGLSFEFDATASRLYSKEFKGMYIDPDQSLGTLLGFQQKLVLCSASSSDRGFIVPVGEVHQLSESSEPTAHSRIMIRKFCDERLLQKRLFYTIDKMKGEIVDDGSHIGKIVLSLLHATTSHFLPDPLTGYTGTEQALRILRSAAMASSQALTAQEVGLLEDIARLSPIRSYISERIKNPGFQMVTFTPGYQPLAQHDWFAPEVMKILKLDAVRKAMGSDAELPNEDTFGDTTRNEDLVIRANGRLAIFRLDGFGGSIDSKFDMRYKSRGEWLTPGGCDLEKEVHATTECILQKREGYLLHYKPAEAQLLRSLYLVVGDEVDGLSSNPWPADLKFNPKWLHPPGESLGRSFCHIHDVLSSGNKNFSDYHVIIFISALIFAQNPIPEFTQVVRSFFTSEKLRNLKPPPHSLFHKLQDQPSEFLGEARKMIVTEDKMDPAISLSRPQWRSKISRLKVPFAEVLFQDAVMNPTIAEPHKWKGFIKVAESLQATLELRAEWRGKMEFHSYLDKIVSIMHTFKVERNLTGQAFDFSHRQAHTRAPLPPKRSQKLQLFKGSPPLLEVLVPSTFQLEAVVDAPEGSQQRSVDTSVQWGELLSELNKKVQRRTRGVEQLYVAGFKKSHDALKKVESDIALPSKHYRLPEDWKAELTRYRSACLEKVESIERTIFNALGHSNKLVKTDDAPSSIALPRLDRKFLLEQLSNCHWRSITDNGWKQCIISHAKAITNLQRAERMLVLAEGDNLLELKREMDNPGHTNWDAMNHPEWLLLEVESNLLIRPVQITIANEMAVERSNPGNTVLQLNMGEGKSFVIIPIVAAKLADGIKLIRVIVPKEQSVQTRQILTSKLGGLLNRRVEYLPISRAMKMTHQKAEFIKKLLASCAEQRSVLLVQPEELLSLRLLTIEMSQQNLEADTDGSEARIVLSNVQDYMHSRARDIIDESDQVLRPSYELIYTMGAAAPVELSPDRWLCHQQVLTALAEEAEATSEGASQRICVFYKGHSHFPSVRLLDDKQGGWFIGNVAKRAIGNGITNFSLPEDRYLRDQGIFELIEKDNLNAEEADEILAIDPDFFHAGTKKLLALLRGLIAGGVLQQVLLKRYRIDYGLDYSRRPATRLAVPYKAKDQPKSRSQFGHPDIIILLTCLSYYQCGLTDQQMAETFNRMTELDHPDVELARWINTSKIPPEFQKLSSINTRDTTLCRDKIYPALRFSKPVIDFFLAQIVFPQELIEFPNKISASAWDLAESKAHVTTGFSGTCDSRFQLPLEIQHKDLPEQEHTNALVIDYLLRSENRVVQLEPDDTSSKDVSSLALLRAIVKSQEPIQVLLDVGVVISDLSNFEVAKAWLDMMSTSANESLRKEACIFYSDKHDAMVLDLSGKVDFLSRSPYSTQTDRCLAYFDELHTRGIDLRLPDHYRAAATLGPGLTKDKLVQACMRMRKLGTGQSISFFVTPEVQSLIMASKGSRKATEISIADIICWSITETWKEMYRNVGNWQQQGVAHQRHKEIWKRMKTAGKNLSREANQYTQSELRSLESRYMPRDGLRVRDILKKELEDPLLAGRKRQLEEMRQKIIQISVRDVSTSLDDIDEEQEREIDKQVEIERDIDKPKELKARKGRIHKDLKSLILYGAFNALSPAFLPAFETLKTTTAGERFDFKQFGGALMATNDFATTIILHPKSCSDIYHRPVRYVLSIAKGNPTSDSVIIIISPFEANELWHEIRNSKHVHLHVYTARLSEEFRSMDRLANYATPPLPDDWRAPSHLLQQLNLFAGQLYFANIQEYRSMCRYLGLACTSEQFSNKGVSSDGFGGKVLYPECSFDTSPLPLLRVLLSNVRMDSQGIRHTHMGKMLFGEILEEKDFKEEDSLFLHKPLFVNETDITTVFPIASTYHDIVLTHTAYLLPRNASLFVLWGFPATILTSSAYTLAVIPQTLTELCRSDVVREGLERHASYAPCPSFCPTRAIGSSSERLPLTAGPGPPDPAAGRARVLRARHASRSNPRRIVIDRPPLDIIRGNPIESGLDAFRASFNSLCTEKQVSCAPNALSHLDREGTPGFTCSSNCYANLQSLTLDLLFALQTLPVARRLPSKTGPGGLRSDLVKLISAAASDDFDFDRFQPLLLIAIANNRDDAFLWDQVYRAVTEATPPSQSVASSLQTPWLHNTGSFANSSEYRQDVDRVLRSELGPLYVGLPCFWDAFFGRVAGLHAISENVFKKCTEGSDPLFCGEGWNGWPAEAKEKEVMEWLYDIIPKLSTFAENYRPNQPTRRHRSLAQPNKPIHGSTGERKLDVGLVDDPQAGKDSKCLWSQILVPGELKSNPFADTPKAWLDLGRYARKVLTAQDTRRFILGFTFCGPFMRLWEFDRLGGIASEKFDINEDGLQFITTILGFLWISEGDLGFDPTIVKAEDQRFIIIDRNGRTERLVIDELMARAPCIAGRATTCWKAHPEGDPQKQLVIKDSWQYTEREKKGDLLQKATAKGVVNVARYYHHYTVQIHGMDDDIRNNVRKGLEITTATNYRPDRSKLLPNTIVPGTSRRGRTSSGTASKRSCSASPANVDTLSNRVHRRVILRDYGKSIYKASSRSALLAAVEGCIEGHESLRMAGFLHRDISINNLMINEDIDSLSWPYFLIDLDLGVREPRAAGASGAKDKAGTRAFMAIGALLGEQHTFMHDLESFFWVLFWICVHYDGPDTGKVISEFDQWNYISMDLLAKEKKGQVSHKRDFIKFAEENFTPHYQPLVIWVNTLRKAVFPNGGRWEREEIKLYAQMKSIMREAREDPEVSSSTYGTELNTVSDYRWGLESQRSFGNMDKIANIRELQDNHMSVSRRQGSAQISKQRRSLSPSPTTEPVSISNEDRIWGWGTIITSKKNKKKKQPMMEEANQEETTESQTMAVPEPILTTKK</sequence>
<evidence type="ECO:0000259" key="7">
    <source>
        <dbReference type="Pfam" id="PF17667"/>
    </source>
</evidence>
<dbReference type="PROSITE" id="PS00109">
    <property type="entry name" value="PROTEIN_KINASE_TYR"/>
    <property type="match status" value="1"/>
</dbReference>
<dbReference type="GO" id="GO:0004674">
    <property type="term" value="F:protein serine/threonine kinase activity"/>
    <property type="evidence" value="ECO:0007669"/>
    <property type="project" value="UniProtKB-EC"/>
</dbReference>
<dbReference type="SUPFAM" id="SSF56112">
    <property type="entry name" value="Protein kinase-like (PK-like)"/>
    <property type="match status" value="1"/>
</dbReference>
<dbReference type="Pfam" id="PF20255">
    <property type="entry name" value="DUF6606"/>
    <property type="match status" value="1"/>
</dbReference>
<reference evidence="9 10" key="1">
    <citation type="journal article" date="2019" name="Mol. Biol. Evol.">
        <title>Blast fungal genomes show frequent chromosomal changes, gene gains and losses, and effector gene turnover.</title>
        <authorList>
            <person name="Gomez Luciano L.B."/>
            <person name="Jason Tsai I."/>
            <person name="Chuma I."/>
            <person name="Tosa Y."/>
            <person name="Chen Y.H."/>
            <person name="Li J.Y."/>
            <person name="Li M.Y."/>
            <person name="Jade Lu M.Y."/>
            <person name="Nakayashiki H."/>
            <person name="Li W.H."/>
        </authorList>
    </citation>
    <scope>NUCLEOTIDE SEQUENCE [LARGE SCALE GENOMIC DNA]</scope>
    <source>
        <strain evidence="9">MZ5-1-6</strain>
    </source>
</reference>
<feature type="region of interest" description="Disordered" evidence="4">
    <location>
        <begin position="4250"/>
        <end position="4282"/>
    </location>
</feature>
<proteinExistence type="predicted"/>
<feature type="region of interest" description="Disordered" evidence="4">
    <location>
        <begin position="3691"/>
        <end position="3715"/>
    </location>
</feature>
<dbReference type="InterPro" id="IPR022105">
    <property type="entry name" value="DUF3645"/>
</dbReference>
<evidence type="ECO:0000259" key="5">
    <source>
        <dbReference type="Pfam" id="PF12340"/>
    </source>
</evidence>
<dbReference type="Gene3D" id="1.10.510.10">
    <property type="entry name" value="Transferase(Phosphotransferase) domain 1"/>
    <property type="match status" value="1"/>
</dbReference>
<dbReference type="InterPro" id="IPR011009">
    <property type="entry name" value="Kinase-like_dom_sf"/>
</dbReference>
<dbReference type="InterPro" id="IPR046541">
    <property type="entry name" value="DUF6606"/>
</dbReference>
<organism evidence="9 10">
    <name type="scientific">Pyricularia oryzae</name>
    <name type="common">Rice blast fungus</name>
    <name type="synonym">Magnaporthe oryzae</name>
    <dbReference type="NCBI Taxonomy" id="318829"/>
    <lineage>
        <taxon>Eukaryota</taxon>
        <taxon>Fungi</taxon>
        <taxon>Dikarya</taxon>
        <taxon>Ascomycota</taxon>
        <taxon>Pezizomycotina</taxon>
        <taxon>Sordariomycetes</taxon>
        <taxon>Sordariomycetidae</taxon>
        <taxon>Magnaporthales</taxon>
        <taxon>Pyriculariaceae</taxon>
        <taxon>Pyricularia</taxon>
    </lineage>
</organism>
<feature type="region of interest" description="Disordered" evidence="4">
    <location>
        <begin position="4297"/>
        <end position="4332"/>
    </location>
</feature>
<feature type="domain" description="DUF3645" evidence="6">
    <location>
        <begin position="2540"/>
        <end position="2573"/>
    </location>
</feature>
<feature type="compositionally biased region" description="Polar residues" evidence="4">
    <location>
        <begin position="3973"/>
        <end position="3985"/>
    </location>
</feature>
<name>A0A4P7MWL2_PYROR</name>
<gene>
    <name evidence="9" type="ORF">PoMZ_09289</name>
</gene>
<dbReference type="InterPro" id="IPR040976">
    <property type="entry name" value="Pkinase_fungal"/>
</dbReference>
<feature type="region of interest" description="Disordered" evidence="4">
    <location>
        <begin position="3951"/>
        <end position="3985"/>
    </location>
</feature>
<protein>
    <recommendedName>
        <fullName evidence="1">non-specific serine/threonine protein kinase</fullName>
        <ecNumber evidence="1">2.7.11.1</ecNumber>
    </recommendedName>
</protein>
<evidence type="ECO:0000256" key="3">
    <source>
        <dbReference type="ARBA" id="ARBA00048679"/>
    </source>
</evidence>
<dbReference type="Pfam" id="PF12359">
    <property type="entry name" value="DUF3645"/>
    <property type="match status" value="1"/>
</dbReference>
<evidence type="ECO:0000313" key="10">
    <source>
        <dbReference type="Proteomes" id="UP000294847"/>
    </source>
</evidence>
<evidence type="ECO:0000256" key="1">
    <source>
        <dbReference type="ARBA" id="ARBA00012513"/>
    </source>
</evidence>
<comment type="catalytic activity">
    <reaction evidence="2">
        <text>L-threonyl-[protein] + ATP = O-phospho-L-threonyl-[protein] + ADP + H(+)</text>
        <dbReference type="Rhea" id="RHEA:46608"/>
        <dbReference type="Rhea" id="RHEA-COMP:11060"/>
        <dbReference type="Rhea" id="RHEA-COMP:11605"/>
        <dbReference type="ChEBI" id="CHEBI:15378"/>
        <dbReference type="ChEBI" id="CHEBI:30013"/>
        <dbReference type="ChEBI" id="CHEBI:30616"/>
        <dbReference type="ChEBI" id="CHEBI:61977"/>
        <dbReference type="ChEBI" id="CHEBI:456216"/>
        <dbReference type="EC" id="2.7.11.1"/>
    </reaction>
</comment>
<dbReference type="PANTHER" id="PTHR38248">
    <property type="entry name" value="FUNK1 6"/>
    <property type="match status" value="1"/>
</dbReference>
<dbReference type="Pfam" id="PF17667">
    <property type="entry name" value="Pkinase_fungal"/>
    <property type="match status" value="1"/>
</dbReference>
<comment type="catalytic activity">
    <reaction evidence="3">
        <text>L-seryl-[protein] + ATP = O-phospho-L-seryl-[protein] + ADP + H(+)</text>
        <dbReference type="Rhea" id="RHEA:17989"/>
        <dbReference type="Rhea" id="RHEA-COMP:9863"/>
        <dbReference type="Rhea" id="RHEA-COMP:11604"/>
        <dbReference type="ChEBI" id="CHEBI:15378"/>
        <dbReference type="ChEBI" id="CHEBI:29999"/>
        <dbReference type="ChEBI" id="CHEBI:30616"/>
        <dbReference type="ChEBI" id="CHEBI:83421"/>
        <dbReference type="ChEBI" id="CHEBI:456216"/>
        <dbReference type="EC" id="2.7.11.1"/>
    </reaction>
</comment>
<dbReference type="InterPro" id="IPR022099">
    <property type="entry name" value="DUF3638"/>
</dbReference>
<feature type="domain" description="Fungal-type protein kinase" evidence="7">
    <location>
        <begin position="3716"/>
        <end position="4113"/>
    </location>
</feature>
<dbReference type="InterPro" id="IPR008266">
    <property type="entry name" value="Tyr_kinase_AS"/>
</dbReference>